<evidence type="ECO:0000259" key="2">
    <source>
        <dbReference type="Pfam" id="PF21171"/>
    </source>
</evidence>
<dbReference type="InterPro" id="IPR048821">
    <property type="entry name" value="PDE12-like_N"/>
</dbReference>
<gene>
    <name evidence="4" type="primary">LOC102801206</name>
</gene>
<evidence type="ECO:0000313" key="4">
    <source>
        <dbReference type="RefSeq" id="XP_006818868.1"/>
    </source>
</evidence>
<reference evidence="4" key="1">
    <citation type="submission" date="2025-08" db="UniProtKB">
        <authorList>
            <consortium name="RefSeq"/>
        </authorList>
    </citation>
    <scope>IDENTIFICATION</scope>
    <source>
        <tissue evidence="4">Testes</tissue>
    </source>
</reference>
<name>A0ABM0MFS7_SACKO</name>
<sequence>MADEKTQRLTVRCIPTEENMIISFLHGERQTNLLRSQSESLGKSLGRIMNNIKKASQKGNKNKKMKRDDKTATGSDDIDVTLFIDNSKVSEELENKLAWKDGAVLEIGDNRYTVEKNPPTILKLTLPQSIMSGFPVYPRVEMEFGNLGNSEFIWYKEVKSDLPIEECDEAVAMETSSTRSDSSIVAKKILKIDITSSRVPENWTEIHKGKFYMPTNSDISHKLKLKCVPSDGTRSGEAKEVVSNSEVSAGVGVCPFETRHIYTQNKIGDEGLRVVSYNILADPYTSTEFAQNVLYPYCAPYALDIDYREQLLLKELTGYNGDIVCLQEMGKRVYSTAFLPAFQLLGMEGRYTGKAGDIREGEALFYRKDKFRMIAEYDVKLNDVVQNDPRHRKLFDKISENKALVDKVLTRSAIVQVTILETLSEPKKKLCVANTHLYFHPRAAHIRLNGQDDLPIMLCGDFNSDAKHGVHKYVTTKSIPANYADWFSAGKDEYCADITLNHDLEFKSACGLLEYTNYVAGFKAAIDHIFVDGNFDVSQVIPMPTEEELSLHTALPSVVFPSDHIALICDLEWSKK</sequence>
<evidence type="ECO:0000313" key="3">
    <source>
        <dbReference type="Proteomes" id="UP000694865"/>
    </source>
</evidence>
<dbReference type="Proteomes" id="UP000694865">
    <property type="component" value="Unplaced"/>
</dbReference>
<dbReference type="InterPro" id="IPR005135">
    <property type="entry name" value="Endo/exonuclease/phosphatase"/>
</dbReference>
<dbReference type="SUPFAM" id="SSF56219">
    <property type="entry name" value="DNase I-like"/>
    <property type="match status" value="1"/>
</dbReference>
<dbReference type="PANTHER" id="PTHR12121">
    <property type="entry name" value="CARBON CATABOLITE REPRESSOR PROTEIN 4"/>
    <property type="match status" value="1"/>
</dbReference>
<proteinExistence type="predicted"/>
<evidence type="ECO:0000259" key="1">
    <source>
        <dbReference type="Pfam" id="PF03372"/>
    </source>
</evidence>
<feature type="domain" description="2',5'-phosphodiesterase 12-like N-terminal" evidence="2">
    <location>
        <begin position="118"/>
        <end position="247"/>
    </location>
</feature>
<dbReference type="InterPro" id="IPR050410">
    <property type="entry name" value="CCR4/nocturin_mRNA_transcr"/>
</dbReference>
<dbReference type="GeneID" id="102801206"/>
<dbReference type="PANTHER" id="PTHR12121:SF37">
    <property type="entry name" value="2',5'-PHOSPHODIESTERASE 12"/>
    <property type="match status" value="1"/>
</dbReference>
<dbReference type="Gene3D" id="3.60.10.10">
    <property type="entry name" value="Endonuclease/exonuclease/phosphatase"/>
    <property type="match status" value="1"/>
</dbReference>
<organism evidence="3 4">
    <name type="scientific">Saccoglossus kowalevskii</name>
    <name type="common">Acorn worm</name>
    <dbReference type="NCBI Taxonomy" id="10224"/>
    <lineage>
        <taxon>Eukaryota</taxon>
        <taxon>Metazoa</taxon>
        <taxon>Hemichordata</taxon>
        <taxon>Enteropneusta</taxon>
        <taxon>Harrimaniidae</taxon>
        <taxon>Saccoglossus</taxon>
    </lineage>
</organism>
<dbReference type="Pfam" id="PF21171">
    <property type="entry name" value="PDE12-like_N"/>
    <property type="match status" value="1"/>
</dbReference>
<dbReference type="Pfam" id="PF03372">
    <property type="entry name" value="Exo_endo_phos"/>
    <property type="match status" value="1"/>
</dbReference>
<protein>
    <submittedName>
        <fullName evidence="4">2',5'-phosphodiesterase 12-like</fullName>
    </submittedName>
</protein>
<keyword evidence="3" id="KW-1185">Reference proteome</keyword>
<accession>A0ABM0MFS7</accession>
<feature type="domain" description="Endonuclease/exonuclease/phosphatase" evidence="1">
    <location>
        <begin position="276"/>
        <end position="564"/>
    </location>
</feature>
<dbReference type="InterPro" id="IPR036691">
    <property type="entry name" value="Endo/exonu/phosph_ase_sf"/>
</dbReference>
<dbReference type="RefSeq" id="XP_006818868.1">
    <property type="nucleotide sequence ID" value="XM_006818805.1"/>
</dbReference>